<comment type="subcellular location">
    <subcellularLocation>
        <location evidence="1">Cell outer membrane</location>
    </subcellularLocation>
</comment>
<dbReference type="SUPFAM" id="SSF48452">
    <property type="entry name" value="TPR-like"/>
    <property type="match status" value="1"/>
</dbReference>
<comment type="similarity">
    <text evidence="2">Belongs to the SusD family.</text>
</comment>
<keyword evidence="5" id="KW-0998">Cell outer membrane</keyword>
<evidence type="ECO:0000259" key="8">
    <source>
        <dbReference type="Pfam" id="PF14322"/>
    </source>
</evidence>
<feature type="chain" id="PRO_5045903117" evidence="6">
    <location>
        <begin position="21"/>
        <end position="613"/>
    </location>
</feature>
<protein>
    <submittedName>
        <fullName evidence="9">RagB/SusD family nutrient uptake outer membrane protein</fullName>
    </submittedName>
</protein>
<dbReference type="InterPro" id="IPR033985">
    <property type="entry name" value="SusD-like_N"/>
</dbReference>
<feature type="domain" description="RagB/SusD" evidence="7">
    <location>
        <begin position="304"/>
        <end position="613"/>
    </location>
</feature>
<comment type="caution">
    <text evidence="9">The sequence shown here is derived from an EMBL/GenBank/DDBJ whole genome shotgun (WGS) entry which is preliminary data.</text>
</comment>
<keyword evidence="4" id="KW-0472">Membrane</keyword>
<keyword evidence="3 6" id="KW-0732">Signal</keyword>
<dbReference type="InterPro" id="IPR012944">
    <property type="entry name" value="SusD_RagB_dom"/>
</dbReference>
<dbReference type="Pfam" id="PF07980">
    <property type="entry name" value="SusD_RagB"/>
    <property type="match status" value="1"/>
</dbReference>
<dbReference type="PROSITE" id="PS51257">
    <property type="entry name" value="PROKAR_LIPOPROTEIN"/>
    <property type="match status" value="1"/>
</dbReference>
<evidence type="ECO:0000256" key="2">
    <source>
        <dbReference type="ARBA" id="ARBA00006275"/>
    </source>
</evidence>
<evidence type="ECO:0000256" key="6">
    <source>
        <dbReference type="SAM" id="SignalP"/>
    </source>
</evidence>
<gene>
    <name evidence="9" type="ORF">GCM10022218_45160</name>
</gene>
<dbReference type="Proteomes" id="UP001500167">
    <property type="component" value="Unassembled WGS sequence"/>
</dbReference>
<evidence type="ECO:0000256" key="3">
    <source>
        <dbReference type="ARBA" id="ARBA00022729"/>
    </source>
</evidence>
<proteinExistence type="inferred from homology"/>
<evidence type="ECO:0000313" key="10">
    <source>
        <dbReference type="Proteomes" id="UP001500167"/>
    </source>
</evidence>
<evidence type="ECO:0000256" key="4">
    <source>
        <dbReference type="ARBA" id="ARBA00023136"/>
    </source>
</evidence>
<dbReference type="InterPro" id="IPR011990">
    <property type="entry name" value="TPR-like_helical_dom_sf"/>
</dbReference>
<organism evidence="9 10">
    <name type="scientific">Sphingobacterium ginsenosidimutans</name>
    <dbReference type="NCBI Taxonomy" id="687845"/>
    <lineage>
        <taxon>Bacteria</taxon>
        <taxon>Pseudomonadati</taxon>
        <taxon>Bacteroidota</taxon>
        <taxon>Sphingobacteriia</taxon>
        <taxon>Sphingobacteriales</taxon>
        <taxon>Sphingobacteriaceae</taxon>
        <taxon>Sphingobacterium</taxon>
    </lineage>
</organism>
<keyword evidence="10" id="KW-1185">Reference proteome</keyword>
<evidence type="ECO:0000313" key="9">
    <source>
        <dbReference type="EMBL" id="GAA4184573.1"/>
    </source>
</evidence>
<feature type="domain" description="SusD-like N-terminal" evidence="8">
    <location>
        <begin position="23"/>
        <end position="220"/>
    </location>
</feature>
<evidence type="ECO:0000256" key="1">
    <source>
        <dbReference type="ARBA" id="ARBA00004442"/>
    </source>
</evidence>
<sequence>MMKKYIYLLSCLLVPFFFGACSKYLDVDLANQKTLDETFMKRITTERYLAQVYGYLPVEHDLFNSEGGNVPLSDEALFSWVAWVPWLNFANGGWGVTTDEYATWVHNYQGINQATVFINNIDKNVELDESTKSIMKAEARFLRAYFYYLLLRRYGPVFIWGDRAADDKIDARSVDRMSLQANVDFILSEFDKSTAVLPREITDQAWYGRLTKGAVMAAKSELLMYMARPLFNGAKLYVGMKNKSGEFLFPQTTDLTKWELAAKAAKDVIDLNLYALYQDNKETNSFRRAIKSYMGIYFEKWNSEIIWGRWSDDGFNYNVRTAPPRVVTTGWGGYAPSLKLVDGYPMASSGRYPVTGYSTNGQPIIDEKSGYQETGFTDNYVHPLDNFGNFKAHNSCVGRDARFYASILANGMYWINTLHGMKKVTFFDGGTSTYTTTGDCVKSGYLWRRMSDPTNDIESGNWGQFAWPYYRLAEIYLNYAEACNEKPNRDEAEALRYVNLVRERSGLNKMEVAYPEVLGNKELLRVLLRKERMVEMAFEGHRYPDLRTWMIAEQEMNEPYYTRNVAAKTYEASWERTKDVFPGRRVFQSKHYFFPIHQKQLSEMVNITQNYGW</sequence>
<evidence type="ECO:0000256" key="5">
    <source>
        <dbReference type="ARBA" id="ARBA00023237"/>
    </source>
</evidence>
<dbReference type="Pfam" id="PF14322">
    <property type="entry name" value="SusD-like_3"/>
    <property type="match status" value="1"/>
</dbReference>
<dbReference type="EMBL" id="BAAAZK010000008">
    <property type="protein sequence ID" value="GAA4184573.1"/>
    <property type="molecule type" value="Genomic_DNA"/>
</dbReference>
<feature type="signal peptide" evidence="6">
    <location>
        <begin position="1"/>
        <end position="20"/>
    </location>
</feature>
<reference evidence="10" key="1">
    <citation type="journal article" date="2019" name="Int. J. Syst. Evol. Microbiol.">
        <title>The Global Catalogue of Microorganisms (GCM) 10K type strain sequencing project: providing services to taxonomists for standard genome sequencing and annotation.</title>
        <authorList>
            <consortium name="The Broad Institute Genomics Platform"/>
            <consortium name="The Broad Institute Genome Sequencing Center for Infectious Disease"/>
            <person name="Wu L."/>
            <person name="Ma J."/>
        </authorList>
    </citation>
    <scope>NUCLEOTIDE SEQUENCE [LARGE SCALE GENOMIC DNA]</scope>
    <source>
        <strain evidence="10">JCM 16722</strain>
    </source>
</reference>
<accession>A0ABP8AIV2</accession>
<dbReference type="Gene3D" id="1.25.40.390">
    <property type="match status" value="1"/>
</dbReference>
<evidence type="ECO:0000259" key="7">
    <source>
        <dbReference type="Pfam" id="PF07980"/>
    </source>
</evidence>
<name>A0ABP8AIV2_9SPHI</name>